<proteinExistence type="predicted"/>
<dbReference type="EMBL" id="CAXLJM020000002">
    <property type="protein sequence ID" value="CAL8068835.1"/>
    <property type="molecule type" value="Genomic_DNA"/>
</dbReference>
<dbReference type="Proteomes" id="UP001642540">
    <property type="component" value="Unassembled WGS sequence"/>
</dbReference>
<accession>A0ABP1PM04</accession>
<comment type="caution">
    <text evidence="1">The sequence shown here is derived from an EMBL/GenBank/DDBJ whole genome shotgun (WGS) entry which is preliminary data.</text>
</comment>
<keyword evidence="2" id="KW-1185">Reference proteome</keyword>
<evidence type="ECO:0000313" key="2">
    <source>
        <dbReference type="Proteomes" id="UP001642540"/>
    </source>
</evidence>
<gene>
    <name evidence="1" type="ORF">ODALV1_LOCUS485</name>
</gene>
<name>A0ABP1PM04_9HEXA</name>
<protein>
    <submittedName>
        <fullName evidence="1">Uncharacterized protein</fullName>
    </submittedName>
</protein>
<organism evidence="1 2">
    <name type="scientific">Orchesella dallaii</name>
    <dbReference type="NCBI Taxonomy" id="48710"/>
    <lineage>
        <taxon>Eukaryota</taxon>
        <taxon>Metazoa</taxon>
        <taxon>Ecdysozoa</taxon>
        <taxon>Arthropoda</taxon>
        <taxon>Hexapoda</taxon>
        <taxon>Collembola</taxon>
        <taxon>Entomobryomorpha</taxon>
        <taxon>Entomobryoidea</taxon>
        <taxon>Orchesellidae</taxon>
        <taxon>Orchesellinae</taxon>
        <taxon>Orchesella</taxon>
    </lineage>
</organism>
<reference evidence="1 2" key="1">
    <citation type="submission" date="2024-08" db="EMBL/GenBank/DDBJ databases">
        <authorList>
            <person name="Cucini C."/>
            <person name="Frati F."/>
        </authorList>
    </citation>
    <scope>NUCLEOTIDE SEQUENCE [LARGE SCALE GENOMIC DNA]</scope>
</reference>
<evidence type="ECO:0000313" key="1">
    <source>
        <dbReference type="EMBL" id="CAL8068835.1"/>
    </source>
</evidence>
<sequence length="111" mass="12585">MTSLQKIQCALETAEIVETKRRAFSRNNFKQNVINTNGSAVEVLRWLDSEGPPVAQKWRSCSVYSGDPARARQWRSCGGLAVEVLQWLRSGDLAVVWKWRSCSGSEVEVQW</sequence>